<evidence type="ECO:0000313" key="2">
    <source>
        <dbReference type="EMBL" id="OXC76018.1"/>
    </source>
</evidence>
<dbReference type="EMBL" id="MTHB01000155">
    <property type="protein sequence ID" value="OXC76018.1"/>
    <property type="molecule type" value="Genomic_DNA"/>
</dbReference>
<dbReference type="AlphaFoldDB" id="A0A226WZI9"/>
<protein>
    <submittedName>
        <fullName evidence="2">Uncharacterized protein</fullName>
    </submittedName>
</protein>
<comment type="caution">
    <text evidence="2">The sequence shown here is derived from an EMBL/GenBank/DDBJ whole genome shotgun (WGS) entry which is preliminary data.</text>
</comment>
<dbReference type="Proteomes" id="UP000214720">
    <property type="component" value="Unassembled WGS sequence"/>
</dbReference>
<evidence type="ECO:0000256" key="1">
    <source>
        <dbReference type="SAM" id="MobiDB-lite"/>
    </source>
</evidence>
<sequence>MHCGDSATFGIRCKQAFRQASRGFGKRRVRRRTPGGPSNHDEN</sequence>
<feature type="compositionally biased region" description="Basic residues" evidence="1">
    <location>
        <begin position="24"/>
        <end position="33"/>
    </location>
</feature>
<evidence type="ECO:0000313" key="3">
    <source>
        <dbReference type="Proteomes" id="UP000214720"/>
    </source>
</evidence>
<accession>A0A226WZI9</accession>
<gene>
    <name evidence="2" type="ORF">BSU04_23920</name>
</gene>
<reference evidence="3" key="1">
    <citation type="submission" date="2017-01" db="EMBL/GenBank/DDBJ databases">
        <title>Genome Analysis of Deinococcus marmoris KOPRI26562.</title>
        <authorList>
            <person name="Kim J.H."/>
            <person name="Oh H.-M."/>
        </authorList>
    </citation>
    <scope>NUCLEOTIDE SEQUENCE [LARGE SCALE GENOMIC DNA]</scope>
    <source>
        <strain evidence="3">PAMC 26633</strain>
    </source>
</reference>
<feature type="region of interest" description="Disordered" evidence="1">
    <location>
        <begin position="20"/>
        <end position="43"/>
    </location>
</feature>
<organism evidence="2 3">
    <name type="scientific">Caballeronia sordidicola</name>
    <name type="common">Burkholderia sordidicola</name>
    <dbReference type="NCBI Taxonomy" id="196367"/>
    <lineage>
        <taxon>Bacteria</taxon>
        <taxon>Pseudomonadati</taxon>
        <taxon>Pseudomonadota</taxon>
        <taxon>Betaproteobacteria</taxon>
        <taxon>Burkholderiales</taxon>
        <taxon>Burkholderiaceae</taxon>
        <taxon>Caballeronia</taxon>
    </lineage>
</organism>
<proteinExistence type="predicted"/>
<name>A0A226WZI9_CABSO</name>